<gene>
    <name evidence="2" type="ORF">WR25_00351</name>
</gene>
<dbReference type="Proteomes" id="UP000218231">
    <property type="component" value="Unassembled WGS sequence"/>
</dbReference>
<dbReference type="EMBL" id="LIAE01010027">
    <property type="protein sequence ID" value="PAV66842.1"/>
    <property type="molecule type" value="Genomic_DNA"/>
</dbReference>
<name>A0A2A2JZ01_9BILA</name>
<protein>
    <submittedName>
        <fullName evidence="2">Uncharacterized protein</fullName>
    </submittedName>
</protein>
<keyword evidence="3" id="KW-1185">Reference proteome</keyword>
<dbReference type="AlphaFoldDB" id="A0A2A2JZ01"/>
<dbReference type="OrthoDB" id="8251006at2759"/>
<evidence type="ECO:0000313" key="3">
    <source>
        <dbReference type="Proteomes" id="UP000218231"/>
    </source>
</evidence>
<accession>A0A2A2JZ01</accession>
<organism evidence="2 3">
    <name type="scientific">Diploscapter pachys</name>
    <dbReference type="NCBI Taxonomy" id="2018661"/>
    <lineage>
        <taxon>Eukaryota</taxon>
        <taxon>Metazoa</taxon>
        <taxon>Ecdysozoa</taxon>
        <taxon>Nematoda</taxon>
        <taxon>Chromadorea</taxon>
        <taxon>Rhabditida</taxon>
        <taxon>Rhabditina</taxon>
        <taxon>Rhabditomorpha</taxon>
        <taxon>Rhabditoidea</taxon>
        <taxon>Rhabditidae</taxon>
        <taxon>Diploscapter</taxon>
    </lineage>
</organism>
<feature type="compositionally biased region" description="Basic and acidic residues" evidence="1">
    <location>
        <begin position="7"/>
        <end position="29"/>
    </location>
</feature>
<feature type="region of interest" description="Disordered" evidence="1">
    <location>
        <begin position="1"/>
        <end position="39"/>
    </location>
</feature>
<dbReference type="STRING" id="2018661.A0A2A2JZ01"/>
<evidence type="ECO:0000313" key="2">
    <source>
        <dbReference type="EMBL" id="PAV66842.1"/>
    </source>
</evidence>
<evidence type="ECO:0000256" key="1">
    <source>
        <dbReference type="SAM" id="MobiDB-lite"/>
    </source>
</evidence>
<sequence length="136" mass="15764">MLNSPDAFDKRMENEEIEFKEPPTQEAMKKVSTSQSKGTEIPLINNTMIELARNVNDSQIGGDDSFNNSHKILFYRPDPPEWREYASVAYFKDKLYYLSGWDPGIKKDTNRVDMMNGNGLKLERFQKGEVISELHR</sequence>
<reference evidence="2 3" key="1">
    <citation type="journal article" date="2017" name="Curr. Biol.">
        <title>Genome architecture and evolution of a unichromosomal asexual nematode.</title>
        <authorList>
            <person name="Fradin H."/>
            <person name="Zegar C."/>
            <person name="Gutwein M."/>
            <person name="Lucas J."/>
            <person name="Kovtun M."/>
            <person name="Corcoran D."/>
            <person name="Baugh L.R."/>
            <person name="Kiontke K."/>
            <person name="Gunsalus K."/>
            <person name="Fitch D.H."/>
            <person name="Piano F."/>
        </authorList>
    </citation>
    <scope>NUCLEOTIDE SEQUENCE [LARGE SCALE GENOMIC DNA]</scope>
    <source>
        <strain evidence="2">PF1309</strain>
    </source>
</reference>
<comment type="caution">
    <text evidence="2">The sequence shown here is derived from an EMBL/GenBank/DDBJ whole genome shotgun (WGS) entry which is preliminary data.</text>
</comment>
<proteinExistence type="predicted"/>